<keyword evidence="2" id="KW-1185">Reference proteome</keyword>
<organism evidence="1 2">
    <name type="scientific">Prorocentrum cordatum</name>
    <dbReference type="NCBI Taxonomy" id="2364126"/>
    <lineage>
        <taxon>Eukaryota</taxon>
        <taxon>Sar</taxon>
        <taxon>Alveolata</taxon>
        <taxon>Dinophyceae</taxon>
        <taxon>Prorocentrales</taxon>
        <taxon>Prorocentraceae</taxon>
        <taxon>Prorocentrum</taxon>
    </lineage>
</organism>
<sequence length="351" mass="38670">EINELNSVCKSIAHLIDAHTPVTQEDMDFTFSVSPGYGSIDEPADGGGVQVVAPPDTYCHMMVGLRQTIVADPDIKNLHDEWEMSLLAGPDLMNKVSEMERNLRSANEEKKNAAGIEALKELPAIILQVRKDSTRMLQHDLLEFVKTRCEDILKCGDDPSKQEVLMRIFFTSAWDCAKQCPSTESYFKATLKAHLSSIAHVEEATRTARKLRGVTTAATDIMDALENTTSKHWSELQQALDSAKGLVFSTGNSDKASALWTHFYNVMGTSASDSWKDISLENVAILHDLYKLLPVEDDGSAVSMKLVVQHDINICQDALTILGAINDFTNLGDTLEAQTTNDVPQKGELSK</sequence>
<reference evidence="1" key="1">
    <citation type="submission" date="2023-10" db="EMBL/GenBank/DDBJ databases">
        <authorList>
            <person name="Chen Y."/>
            <person name="Shah S."/>
            <person name="Dougan E. K."/>
            <person name="Thang M."/>
            <person name="Chan C."/>
        </authorList>
    </citation>
    <scope>NUCLEOTIDE SEQUENCE [LARGE SCALE GENOMIC DNA]</scope>
</reference>
<dbReference type="Proteomes" id="UP001189429">
    <property type="component" value="Unassembled WGS sequence"/>
</dbReference>
<comment type="caution">
    <text evidence="1">The sequence shown here is derived from an EMBL/GenBank/DDBJ whole genome shotgun (WGS) entry which is preliminary data.</text>
</comment>
<feature type="non-terminal residue" evidence="1">
    <location>
        <position position="1"/>
    </location>
</feature>
<evidence type="ECO:0000313" key="1">
    <source>
        <dbReference type="EMBL" id="CAK0878386.1"/>
    </source>
</evidence>
<feature type="non-terminal residue" evidence="1">
    <location>
        <position position="351"/>
    </location>
</feature>
<evidence type="ECO:0000313" key="2">
    <source>
        <dbReference type="Proteomes" id="UP001189429"/>
    </source>
</evidence>
<proteinExistence type="predicted"/>
<gene>
    <name evidence="1" type="ORF">PCOR1329_LOCUS62175</name>
</gene>
<protein>
    <submittedName>
        <fullName evidence="1">Uncharacterized protein</fullName>
    </submittedName>
</protein>
<accession>A0ABN9VXK0</accession>
<name>A0ABN9VXK0_9DINO</name>
<dbReference type="EMBL" id="CAUYUJ010017842">
    <property type="protein sequence ID" value="CAK0878386.1"/>
    <property type="molecule type" value="Genomic_DNA"/>
</dbReference>